<accession>A0A7M7ND06</accession>
<feature type="coiled-coil region" evidence="4">
    <location>
        <begin position="1570"/>
        <end position="1721"/>
    </location>
</feature>
<feature type="compositionally biased region" description="Polar residues" evidence="5">
    <location>
        <begin position="2174"/>
        <end position="2185"/>
    </location>
</feature>
<dbReference type="GO" id="GO:0008270">
    <property type="term" value="F:zinc ion binding"/>
    <property type="evidence" value="ECO:0007669"/>
    <property type="project" value="UniProtKB-KW"/>
</dbReference>
<dbReference type="SUPFAM" id="SSF48452">
    <property type="entry name" value="TPR-like"/>
    <property type="match status" value="2"/>
</dbReference>
<feature type="compositionally biased region" description="Basic and acidic residues" evidence="5">
    <location>
        <begin position="344"/>
        <end position="363"/>
    </location>
</feature>
<evidence type="ECO:0000256" key="3">
    <source>
        <dbReference type="PROSITE-ProRule" id="PRU00175"/>
    </source>
</evidence>
<dbReference type="UniPathway" id="UPA00143"/>
<evidence type="ECO:0000259" key="6">
    <source>
        <dbReference type="PROSITE" id="PS50089"/>
    </source>
</evidence>
<dbReference type="CDD" id="cd16481">
    <property type="entry name" value="RING-H2_TTC3"/>
    <property type="match status" value="1"/>
</dbReference>
<name>A0A7M7ND06_STRPU</name>
<feature type="region of interest" description="Disordered" evidence="5">
    <location>
        <begin position="769"/>
        <end position="916"/>
    </location>
</feature>
<evidence type="ECO:0000313" key="8">
    <source>
        <dbReference type="Proteomes" id="UP000007110"/>
    </source>
</evidence>
<feature type="compositionally biased region" description="Basic and acidic residues" evidence="5">
    <location>
        <begin position="879"/>
        <end position="901"/>
    </location>
</feature>
<dbReference type="OrthoDB" id="8062037at2759"/>
<reference evidence="8" key="1">
    <citation type="submission" date="2015-02" db="EMBL/GenBank/DDBJ databases">
        <title>Genome sequencing for Strongylocentrotus purpuratus.</title>
        <authorList>
            <person name="Murali S."/>
            <person name="Liu Y."/>
            <person name="Vee V."/>
            <person name="English A."/>
            <person name="Wang M."/>
            <person name="Skinner E."/>
            <person name="Han Y."/>
            <person name="Muzny D.M."/>
            <person name="Worley K.C."/>
            <person name="Gibbs R.A."/>
        </authorList>
    </citation>
    <scope>NUCLEOTIDE SEQUENCE</scope>
</reference>
<keyword evidence="8" id="KW-1185">Reference proteome</keyword>
<dbReference type="GeneID" id="585630"/>
<feature type="coiled-coil region" evidence="4">
    <location>
        <begin position="1512"/>
        <end position="1546"/>
    </location>
</feature>
<dbReference type="InterPro" id="IPR001841">
    <property type="entry name" value="Znf_RING"/>
</dbReference>
<feature type="compositionally biased region" description="Basic and acidic residues" evidence="5">
    <location>
        <begin position="380"/>
        <end position="453"/>
    </location>
</feature>
<feature type="region of interest" description="Disordered" evidence="5">
    <location>
        <begin position="2003"/>
        <end position="2046"/>
    </location>
</feature>
<feature type="compositionally biased region" description="Basic and acidic residues" evidence="5">
    <location>
        <begin position="769"/>
        <end position="793"/>
    </location>
</feature>
<evidence type="ECO:0000313" key="7">
    <source>
        <dbReference type="EnsemblMetazoa" id="XP_030834665"/>
    </source>
</evidence>
<dbReference type="PANTHER" id="PTHR17550">
    <property type="entry name" value="E3 UBIQUITIN-PROTEIN LIGASE TTC3"/>
    <property type="match status" value="1"/>
</dbReference>
<protein>
    <recommendedName>
        <fullName evidence="6">RING-type domain-containing protein</fullName>
    </recommendedName>
</protein>
<feature type="compositionally biased region" description="Polar residues" evidence="5">
    <location>
        <begin position="862"/>
        <end position="872"/>
    </location>
</feature>
<feature type="compositionally biased region" description="Basic and acidic residues" evidence="5">
    <location>
        <begin position="1145"/>
        <end position="1158"/>
    </location>
</feature>
<dbReference type="PANTHER" id="PTHR17550:SF4">
    <property type="entry name" value="E3 UBIQUITIN-PROTEIN LIGASE TTC3"/>
    <property type="match status" value="1"/>
</dbReference>
<feature type="region of interest" description="Disordered" evidence="5">
    <location>
        <begin position="334"/>
        <end position="517"/>
    </location>
</feature>
<dbReference type="InterPro" id="IPR043866">
    <property type="entry name" value="TTC3/DZIP3_dom"/>
</dbReference>
<feature type="compositionally biased region" description="Polar residues" evidence="5">
    <location>
        <begin position="2018"/>
        <end position="2046"/>
    </location>
</feature>
<organism evidence="7 8">
    <name type="scientific">Strongylocentrotus purpuratus</name>
    <name type="common">Purple sea urchin</name>
    <dbReference type="NCBI Taxonomy" id="7668"/>
    <lineage>
        <taxon>Eukaryota</taxon>
        <taxon>Metazoa</taxon>
        <taxon>Echinodermata</taxon>
        <taxon>Eleutherozoa</taxon>
        <taxon>Echinozoa</taxon>
        <taxon>Echinoidea</taxon>
        <taxon>Euechinoidea</taxon>
        <taxon>Echinacea</taxon>
        <taxon>Camarodonta</taxon>
        <taxon>Echinidea</taxon>
        <taxon>Strongylocentrotidae</taxon>
        <taxon>Strongylocentrotus</taxon>
    </lineage>
</organism>
<reference evidence="7" key="2">
    <citation type="submission" date="2021-01" db="UniProtKB">
        <authorList>
            <consortium name="EnsemblMetazoa"/>
        </authorList>
    </citation>
    <scope>IDENTIFICATION</scope>
</reference>
<dbReference type="Gene3D" id="1.25.40.10">
    <property type="entry name" value="Tetratricopeptide repeat domain"/>
    <property type="match status" value="2"/>
</dbReference>
<feature type="region of interest" description="Disordered" evidence="5">
    <location>
        <begin position="1379"/>
        <end position="1425"/>
    </location>
</feature>
<dbReference type="InterPro" id="IPR011990">
    <property type="entry name" value="TPR-like_helical_dom_sf"/>
</dbReference>
<dbReference type="InParanoid" id="A0A7M7ND06"/>
<feature type="compositionally biased region" description="Basic residues" evidence="5">
    <location>
        <begin position="902"/>
        <end position="914"/>
    </location>
</feature>
<dbReference type="RefSeq" id="XP_030834665.1">
    <property type="nucleotide sequence ID" value="XM_030978805.1"/>
</dbReference>
<dbReference type="Pfam" id="PF19179">
    <property type="entry name" value="TTC3_DZIP3_dom"/>
    <property type="match status" value="1"/>
</dbReference>
<dbReference type="InterPro" id="IPR013083">
    <property type="entry name" value="Znf_RING/FYVE/PHD"/>
</dbReference>
<evidence type="ECO:0000256" key="5">
    <source>
        <dbReference type="SAM" id="MobiDB-lite"/>
    </source>
</evidence>
<evidence type="ECO:0000256" key="1">
    <source>
        <dbReference type="ARBA" id="ARBA00022771"/>
    </source>
</evidence>
<feature type="compositionally biased region" description="Polar residues" evidence="5">
    <location>
        <begin position="1384"/>
        <end position="1399"/>
    </location>
</feature>
<dbReference type="OMA" id="CEDVRAK"/>
<dbReference type="EnsemblMetazoa" id="XM_030978805">
    <property type="protein sequence ID" value="XP_030834665"/>
    <property type="gene ID" value="LOC585630"/>
</dbReference>
<feature type="compositionally biased region" description="Low complexity" evidence="5">
    <location>
        <begin position="1957"/>
        <end position="1972"/>
    </location>
</feature>
<keyword evidence="1 3" id="KW-0863">Zinc-finger</keyword>
<dbReference type="GO" id="GO:0016567">
    <property type="term" value="P:protein ubiquitination"/>
    <property type="evidence" value="ECO:0007669"/>
    <property type="project" value="UniProtKB-UniPathway"/>
</dbReference>
<dbReference type="Pfam" id="PF13639">
    <property type="entry name" value="zf-RING_2"/>
    <property type="match status" value="1"/>
</dbReference>
<feature type="compositionally biased region" description="Acidic residues" evidence="5">
    <location>
        <begin position="1159"/>
        <end position="1186"/>
    </location>
</feature>
<dbReference type="InterPro" id="IPR056870">
    <property type="entry name" value="TTC3/DZIP3/RBM44-like_helical"/>
</dbReference>
<dbReference type="Gene3D" id="3.30.40.10">
    <property type="entry name" value="Zinc/RING finger domain, C3HC4 (zinc finger)"/>
    <property type="match status" value="1"/>
</dbReference>
<feature type="compositionally biased region" description="Polar residues" evidence="5">
    <location>
        <begin position="1334"/>
        <end position="1348"/>
    </location>
</feature>
<feature type="compositionally biased region" description="Polar residues" evidence="5">
    <location>
        <begin position="2144"/>
        <end position="2162"/>
    </location>
</feature>
<dbReference type="InterPro" id="IPR056871">
    <property type="entry name" value="WH_TTC3"/>
</dbReference>
<dbReference type="Pfam" id="PF24905">
    <property type="entry name" value="TTC3_9th"/>
    <property type="match status" value="1"/>
</dbReference>
<feature type="region of interest" description="Disordered" evidence="5">
    <location>
        <begin position="2141"/>
        <end position="2185"/>
    </location>
</feature>
<dbReference type="Pfam" id="PF24812">
    <property type="entry name" value="WHD_TTC3"/>
    <property type="match status" value="1"/>
</dbReference>
<feature type="region of interest" description="Disordered" evidence="5">
    <location>
        <begin position="1872"/>
        <end position="1902"/>
    </location>
</feature>
<dbReference type="SUPFAM" id="SSF57850">
    <property type="entry name" value="RING/U-box"/>
    <property type="match status" value="1"/>
</dbReference>
<feature type="compositionally biased region" description="Basic and acidic residues" evidence="5">
    <location>
        <begin position="1286"/>
        <end position="1302"/>
    </location>
</feature>
<keyword evidence="2" id="KW-0862">Zinc</keyword>
<feature type="region of interest" description="Disordered" evidence="5">
    <location>
        <begin position="1123"/>
        <end position="1207"/>
    </location>
</feature>
<evidence type="ECO:0000256" key="4">
    <source>
        <dbReference type="SAM" id="Coils"/>
    </source>
</evidence>
<feature type="compositionally biased region" description="Basic and acidic residues" evidence="5">
    <location>
        <begin position="462"/>
        <end position="517"/>
    </location>
</feature>
<feature type="domain" description="RING-type" evidence="6">
    <location>
        <begin position="2221"/>
        <end position="2261"/>
    </location>
</feature>
<dbReference type="GO" id="GO:0005737">
    <property type="term" value="C:cytoplasm"/>
    <property type="evidence" value="ECO:0007669"/>
    <property type="project" value="UniProtKB-ARBA"/>
</dbReference>
<dbReference type="PROSITE" id="PS50089">
    <property type="entry name" value="ZF_RING_2"/>
    <property type="match status" value="1"/>
</dbReference>
<feature type="compositionally biased region" description="Acidic residues" evidence="5">
    <location>
        <begin position="1132"/>
        <end position="1144"/>
    </location>
</feature>
<feature type="compositionally biased region" description="Basic and acidic residues" evidence="5">
    <location>
        <begin position="1311"/>
        <end position="1321"/>
    </location>
</feature>
<keyword evidence="4" id="KW-0175">Coiled coil</keyword>
<dbReference type="Proteomes" id="UP000007110">
    <property type="component" value="Unassembled WGS sequence"/>
</dbReference>
<feature type="region of interest" description="Disordered" evidence="5">
    <location>
        <begin position="1933"/>
        <end position="1972"/>
    </location>
</feature>
<proteinExistence type="predicted"/>
<dbReference type="SMART" id="SM00184">
    <property type="entry name" value="RING"/>
    <property type="match status" value="1"/>
</dbReference>
<feature type="compositionally biased region" description="Polar residues" evidence="5">
    <location>
        <begin position="1879"/>
        <end position="1891"/>
    </location>
</feature>
<feature type="region of interest" description="Disordered" evidence="5">
    <location>
        <begin position="1256"/>
        <end position="1348"/>
    </location>
</feature>
<keyword evidence="1 3" id="KW-0479">Metal-binding</keyword>
<evidence type="ECO:0000256" key="2">
    <source>
        <dbReference type="ARBA" id="ARBA00022833"/>
    </source>
</evidence>
<sequence>MKFERRNGIIVKLSLANDFGQFFHQKVQGIVSSLGGDGNLADSSSPCNYSFNGFDVVSEATVQRTIKESPSKSCRLDPIPTTLLKDSIDEVVPAALFTRKKEVFSRLDDLEKVWKYAYTKLSTMGTDDYVQVTCLLEEVEKVDELQVAMGVAKDDSYFGTFYKKLKEVTKLKDGRVSRLTALVTIKQYWQYVNDTVVHKKEVLATLMNLSEKDEKDMNSSKDKGNNFVKGKRYRNAHDMYTKALAIGVFNHILYSNRCQTALHMEDFWDALVDARRAITIKPDWQEGHYHYAQAFFELKNIDRALHENKRGQELCDDGGSQTGDLQRQATMFNDKKKRLVSLNSKKEEVRESETDSDSDSDRKGKSRKPSKLPDINQDLQKSKEDFNKKKAEEAKKKKEEEVRKEKEVADRKRREAEERERKRQEEQEIRRRQRIMHDVEASNKSSEEDEKRKAERNKRKAEKAERKRKEAEKQAQERVKRDEKEKHAKEKEKQAKREAEIARQQKEQMRRENERLTKERNAIEKCLADGSLALVSGQSRQAITQYDRAAELLKATKKEHYGMHEADYLVFLYAQATAYLKSGIPLEINEALSRFESITKDFPNMRNGLPFYGLATALFKLNRFTEALDPIEKSLFITTRFDQTIHTWPGTSTNIEETEEGKLEAALKELQRWCKNPPSADATCRYMECTSKREMYFSDLDFKGYIKVQCSERCYIDYHINCWKAIKNESNILGEKEALKTKCSTPDCLGTLSYIKVIEGNGIIKTEFKVEKPPKPAKDEAKKKSAPKPTKDQKKGKKFRKYHQSDSYMYKAEKGQGDAEGQPGHGQTAEGAHAEKEDSSSKSAHRATKPRTGSDAGIAAATDSTQNDTSRVQGAEGEAEIKPEATYVLKRDEFDDVEQKKTNKAQPKKSRKPVTLHEEASNIVQFDFGPTTRHLYGADDAEELQERKNRWHSTLTVSEDRPFAIPEYLQDAARKMDASFQKEGFIIVPETDEEKSQKTVLFLHFNDIFSSNGPLYLQDPIITRYMEHLTFEHQELILKRGGLKPFLLESEDMVVIGDYASMKGDAQKCRELAIRNGYQERELSGDVAGYSLNPNSVPFIPGLGGYNPTLSVGLDQFDAMTKRGPVSGLDSFDGDEDSDEEDDNEIKTEESEGTKNESDNDDTTTSSDDEDDDENDDSDDDNDEAEDSFHDASSEMHASNYEGIEPELYQSILEDKVSVPSNCKVDGIDDEDYHWEDHYSSKELTMEEVDDDVVVHGETDKNGEQSHVQRGGEGTKGNTGASNNIESKDTVDSAEGRERQESVTKLPVPSEMDRSDFELIRDGISGCQSEHESSIQSDGPRSVVQESASITENPGKLMVVNGVASICFPSLVGAPTEQPYAESNEMTSELNKGTVNQSVRPDKADSDDGTSVDGVLNPRPDDEVVGASNTKKFEQPISKPVATPVSNSTHVVNTETTMPKVNRQESGKETQELQRTPLSESDYEKMFEKRMQQWKDQQPAVHEQRTFGTNTDDYVNQQMESLQRALEQAENNKKISEARMIEYQQAFTRRANEKIRSLQEKYQKDLDLREKKAKEEKQLLFNSLHQVEAEYLKQNKRLNVLEEYEESRERTKQTLANLNEKNKKLVLALANENDRLWRVLEQAENNKKISKARMIEYQQTFTRRANEKIRSLQEKYQNSVKDKEKTNKMLEKQSKKLTTEKQELHDNVSKLQFEMALLNEDRLTADSRRTQMEKDMEESQKVFKELKGGWDALELRLKARDEEAVKSLGRACKAEIQFLHLFMAKELKPLEEACKEANSHIQTIANILQNNPMMEEHVRAIRSMWQDCLATNQRAASKAQNEFQKQVNAIQNGATLDSMKPVEVPAPYKPEGLVKGASGSPTSQPALTLPSSMAHEPGMAAPAPGSWTMSAPRMKPVDQDGIIAAPTAEGVPLNGAGVVENQPASHTNPEAQRKTLAMAQSEAMAEAQAQAQAQEQEQAQAQALAHAQAQAQAKAKAQQIQQAQAMSRAQTPPVVSQGEATTQQAAMSGNQQSNAIPPNMQHAQHQMRMSQQQGAAARHQHQVQQQQQMLARQQYMEQQVARPKNSFERIMLRLHGFFPNYNKVQLTGFLKEVRTSNNGSLSGLSVEEIVRRVKDLVHQRQRETAGNASQRMQNKGFSNHQGMSGGRPTAPPATFNTQPKRSSYYNAPTPPQPAWSTVGHIQGLNLHKELVDGEAEEEDPCVICHDEMSGDNTLEIECGHIFHIHCLHEWLKQQQTCPTCRNFTILKDDYPSLHK</sequence>
<dbReference type="KEGG" id="spu:585630"/>